<dbReference type="GO" id="GO:0003735">
    <property type="term" value="F:structural constituent of ribosome"/>
    <property type="evidence" value="ECO:0007669"/>
    <property type="project" value="InterPro"/>
</dbReference>
<dbReference type="GO" id="GO:0070180">
    <property type="term" value="F:large ribosomal subunit rRNA binding"/>
    <property type="evidence" value="ECO:0007669"/>
    <property type="project" value="TreeGrafter"/>
</dbReference>
<evidence type="ECO:0000256" key="6">
    <source>
        <dbReference type="ARBA" id="ARBA00023274"/>
    </source>
</evidence>
<keyword evidence="8" id="KW-1185">Reference proteome</keyword>
<evidence type="ECO:0000313" key="8">
    <source>
        <dbReference type="Proteomes" id="UP000812440"/>
    </source>
</evidence>
<keyword evidence="3" id="KW-0863">Zinc-finger</keyword>
<feature type="non-terminal residue" evidence="7">
    <location>
        <position position="77"/>
    </location>
</feature>
<protein>
    <recommendedName>
        <fullName evidence="9">60S ribosomal protein L37a-like</fullName>
    </recommendedName>
</protein>
<dbReference type="Pfam" id="PF01780">
    <property type="entry name" value="Ribosomal_L37ae"/>
    <property type="match status" value="1"/>
</dbReference>
<evidence type="ECO:0000256" key="1">
    <source>
        <dbReference type="ARBA" id="ARBA00008672"/>
    </source>
</evidence>
<dbReference type="AlphaFoldDB" id="A0A8T2K2R1"/>
<keyword evidence="6" id="KW-0687">Ribonucleoprotein</keyword>
<dbReference type="GO" id="GO:0022625">
    <property type="term" value="C:cytosolic large ribosomal subunit"/>
    <property type="evidence" value="ECO:0007669"/>
    <property type="project" value="TreeGrafter"/>
</dbReference>
<sequence length="77" mass="8685">MAKCAKKVGIVGKHWTCYGASLRKVVKKIEISQHTQYTYTFCVKTKMKRKAVGIWHCGTCMKILAGEAWVYNTTSAI</sequence>
<dbReference type="InterPro" id="IPR011332">
    <property type="entry name" value="Ribosomal_zn-bd"/>
</dbReference>
<dbReference type="Proteomes" id="UP000812440">
    <property type="component" value="Chromosome 8_10"/>
</dbReference>
<proteinExistence type="inferred from homology"/>
<accession>A0A8T2K2R1</accession>
<evidence type="ECO:0000256" key="3">
    <source>
        <dbReference type="ARBA" id="ARBA00022771"/>
    </source>
</evidence>
<dbReference type="InterPro" id="IPR011331">
    <property type="entry name" value="Ribosomal_eL37/eL43"/>
</dbReference>
<dbReference type="GO" id="GO:0008270">
    <property type="term" value="F:zinc ion binding"/>
    <property type="evidence" value="ECO:0007669"/>
    <property type="project" value="UniProtKB-KW"/>
</dbReference>
<dbReference type="InterPro" id="IPR002674">
    <property type="entry name" value="Ribosomal_eL43"/>
</dbReference>
<evidence type="ECO:0000256" key="5">
    <source>
        <dbReference type="ARBA" id="ARBA00022980"/>
    </source>
</evidence>
<dbReference type="Gene3D" id="2.20.25.30">
    <property type="match status" value="1"/>
</dbReference>
<comment type="similarity">
    <text evidence="1">Belongs to the eukaryotic ribosomal protein eL43 family.</text>
</comment>
<dbReference type="PANTHER" id="PTHR48188">
    <property type="entry name" value="60S RIBOSOMAL PROTEIN L43"/>
    <property type="match status" value="1"/>
</dbReference>
<name>A0A8T2K2R1_9PIPI</name>
<evidence type="ECO:0008006" key="9">
    <source>
        <dbReference type="Google" id="ProtNLM"/>
    </source>
</evidence>
<keyword evidence="2" id="KW-0479">Metal-binding</keyword>
<reference evidence="7" key="1">
    <citation type="thesis" date="2020" institute="ProQuest LLC" country="789 East Eisenhower Parkway, Ann Arbor, MI, USA">
        <title>Comparative Genomics and Chromosome Evolution.</title>
        <authorList>
            <person name="Mudd A.B."/>
        </authorList>
    </citation>
    <scope>NUCLEOTIDE SEQUENCE</scope>
    <source>
        <strain evidence="7">Female2</strain>
        <tissue evidence="7">Blood</tissue>
    </source>
</reference>
<organism evidence="7 8">
    <name type="scientific">Hymenochirus boettgeri</name>
    <name type="common">Congo dwarf clawed frog</name>
    <dbReference type="NCBI Taxonomy" id="247094"/>
    <lineage>
        <taxon>Eukaryota</taxon>
        <taxon>Metazoa</taxon>
        <taxon>Chordata</taxon>
        <taxon>Craniata</taxon>
        <taxon>Vertebrata</taxon>
        <taxon>Euteleostomi</taxon>
        <taxon>Amphibia</taxon>
        <taxon>Batrachia</taxon>
        <taxon>Anura</taxon>
        <taxon>Pipoidea</taxon>
        <taxon>Pipidae</taxon>
        <taxon>Pipinae</taxon>
        <taxon>Hymenochirus</taxon>
    </lineage>
</organism>
<gene>
    <name evidence="7" type="ORF">GDO86_016363</name>
</gene>
<dbReference type="SUPFAM" id="SSF57829">
    <property type="entry name" value="Zn-binding ribosomal proteins"/>
    <property type="match status" value="1"/>
</dbReference>
<comment type="caution">
    <text evidence="7">The sequence shown here is derived from an EMBL/GenBank/DDBJ whole genome shotgun (WGS) entry which is preliminary data.</text>
</comment>
<evidence type="ECO:0000256" key="2">
    <source>
        <dbReference type="ARBA" id="ARBA00022723"/>
    </source>
</evidence>
<dbReference type="EMBL" id="JAACNH010000003">
    <property type="protein sequence ID" value="KAG8449687.1"/>
    <property type="molecule type" value="Genomic_DNA"/>
</dbReference>
<dbReference type="OrthoDB" id="9565364at2759"/>
<keyword evidence="5" id="KW-0689">Ribosomal protein</keyword>
<dbReference type="PANTHER" id="PTHR48188:SF1">
    <property type="entry name" value="LARGE RIBOSOMAL SUBUNIT PROTEIN EL43-RELATED"/>
    <property type="match status" value="1"/>
</dbReference>
<evidence type="ECO:0000313" key="7">
    <source>
        <dbReference type="EMBL" id="KAG8449687.1"/>
    </source>
</evidence>
<dbReference type="GO" id="GO:0006412">
    <property type="term" value="P:translation"/>
    <property type="evidence" value="ECO:0007669"/>
    <property type="project" value="InterPro"/>
</dbReference>
<evidence type="ECO:0000256" key="4">
    <source>
        <dbReference type="ARBA" id="ARBA00022833"/>
    </source>
</evidence>
<keyword evidence="4" id="KW-0862">Zinc</keyword>